<sequence length="153" mass="17436">MRQMDKRIALSIMVLLGLVGCASPNVSEQTLMGASEPDAKIIDRAMYLRGDFSLWDAEGIYQLKPQGNGTYTVRARFMSPGKVYEFKIADEAWSQGYNCGYRYTSAITLVKPQPADCNTIYNYFSFTPDKKGWYRITLDYRDANNPMVIVQRD</sequence>
<dbReference type="AlphaFoldDB" id="A0A0C1Q4J1"/>
<evidence type="ECO:0008006" key="4">
    <source>
        <dbReference type="Google" id="ProtNLM"/>
    </source>
</evidence>
<feature type="chain" id="PRO_5002150916" description="Pullulanase" evidence="1">
    <location>
        <begin position="23"/>
        <end position="153"/>
    </location>
</feature>
<name>A0A0C1Q4J1_9GAMM</name>
<organism evidence="2 3">
    <name type="scientific">Pseudoalteromonas luteoviolacea</name>
    <dbReference type="NCBI Taxonomy" id="43657"/>
    <lineage>
        <taxon>Bacteria</taxon>
        <taxon>Pseudomonadati</taxon>
        <taxon>Pseudomonadota</taxon>
        <taxon>Gammaproteobacteria</taxon>
        <taxon>Alteromonadales</taxon>
        <taxon>Pseudoalteromonadaceae</taxon>
        <taxon>Pseudoalteromonas</taxon>
    </lineage>
</organism>
<dbReference type="EMBL" id="JWIC01000008">
    <property type="protein sequence ID" value="KID55476.1"/>
    <property type="molecule type" value="Genomic_DNA"/>
</dbReference>
<gene>
    <name evidence="2" type="ORF">JF50_19895</name>
</gene>
<reference evidence="2 3" key="1">
    <citation type="submission" date="2014-12" db="EMBL/GenBank/DDBJ databases">
        <title>Draft Genome Sequence of Pseudoalteromonas luteoviolacea HI1.</title>
        <authorList>
            <person name="Asahina A.Y."/>
            <person name="Hadfield M.G."/>
        </authorList>
    </citation>
    <scope>NUCLEOTIDE SEQUENCE [LARGE SCALE GENOMIC DNA]</scope>
    <source>
        <strain evidence="2 3">HI1</strain>
    </source>
</reference>
<dbReference type="Gene3D" id="2.60.40.3620">
    <property type="match status" value="1"/>
</dbReference>
<protein>
    <recommendedName>
        <fullName evidence="4">Pullulanase</fullName>
    </recommendedName>
</protein>
<dbReference type="PROSITE" id="PS51257">
    <property type="entry name" value="PROKAR_LIPOPROTEIN"/>
    <property type="match status" value="1"/>
</dbReference>
<comment type="caution">
    <text evidence="2">The sequence shown here is derived from an EMBL/GenBank/DDBJ whole genome shotgun (WGS) entry which is preliminary data.</text>
</comment>
<evidence type="ECO:0000313" key="2">
    <source>
        <dbReference type="EMBL" id="KID55476.1"/>
    </source>
</evidence>
<accession>A0A0C1Q4J1</accession>
<proteinExistence type="predicted"/>
<evidence type="ECO:0000313" key="3">
    <source>
        <dbReference type="Proteomes" id="UP000031327"/>
    </source>
</evidence>
<feature type="signal peptide" evidence="1">
    <location>
        <begin position="1"/>
        <end position="22"/>
    </location>
</feature>
<evidence type="ECO:0000256" key="1">
    <source>
        <dbReference type="SAM" id="SignalP"/>
    </source>
</evidence>
<dbReference type="Proteomes" id="UP000031327">
    <property type="component" value="Unassembled WGS sequence"/>
</dbReference>
<keyword evidence="1" id="KW-0732">Signal</keyword>